<feature type="transmembrane region" description="Helical" evidence="1">
    <location>
        <begin position="20"/>
        <end position="39"/>
    </location>
</feature>
<gene>
    <name evidence="2" type="ORF">THOM_1439</name>
</gene>
<name>L7JWZ3_TRAHO</name>
<dbReference type="AlphaFoldDB" id="L7JWZ3"/>
<proteinExistence type="predicted"/>
<dbReference type="InParanoid" id="L7JWZ3"/>
<dbReference type="VEuPathDB" id="MicrosporidiaDB:THOM_1439"/>
<accession>L7JWZ3</accession>
<feature type="transmembrane region" description="Helical" evidence="1">
    <location>
        <begin position="59"/>
        <end position="78"/>
    </location>
</feature>
<reference evidence="2 3" key="1">
    <citation type="journal article" date="2012" name="PLoS Pathog.">
        <title>The genome of the obligate intracellular parasite Trachipleistophora hominis: new insights into microsporidian genome dynamics and reductive evolution.</title>
        <authorList>
            <person name="Heinz E."/>
            <person name="Williams T.A."/>
            <person name="Nakjang S."/>
            <person name="Noel C.J."/>
            <person name="Swan D.C."/>
            <person name="Goldberg A.V."/>
            <person name="Harris S.R."/>
            <person name="Weinmaier T."/>
            <person name="Markert S."/>
            <person name="Becher D."/>
            <person name="Bernhardt J."/>
            <person name="Dagan T."/>
            <person name="Hacker C."/>
            <person name="Lucocq J.M."/>
            <person name="Schweder T."/>
            <person name="Rattei T."/>
            <person name="Hall N."/>
            <person name="Hirt R.P."/>
            <person name="Embley T.M."/>
        </authorList>
    </citation>
    <scope>NUCLEOTIDE SEQUENCE [LARGE SCALE GENOMIC DNA]</scope>
</reference>
<organism evidence="2 3">
    <name type="scientific">Trachipleistophora hominis</name>
    <name type="common">Microsporidian parasite</name>
    <dbReference type="NCBI Taxonomy" id="72359"/>
    <lineage>
        <taxon>Eukaryota</taxon>
        <taxon>Fungi</taxon>
        <taxon>Fungi incertae sedis</taxon>
        <taxon>Microsporidia</taxon>
        <taxon>Pleistophoridae</taxon>
        <taxon>Trachipleistophora</taxon>
    </lineage>
</organism>
<evidence type="ECO:0000256" key="1">
    <source>
        <dbReference type="SAM" id="Phobius"/>
    </source>
</evidence>
<evidence type="ECO:0000313" key="2">
    <source>
        <dbReference type="EMBL" id="ELQ75576.1"/>
    </source>
</evidence>
<sequence length="80" mass="9258">MAVKKFDPTNYIDSSVSERYILAFFSLLGLAAFFRSYFYTYALIPLVCILTVGLERTEQWIVTGFACLYTCLVVKNLFYK</sequence>
<protein>
    <submittedName>
        <fullName evidence="2">Uncharacterized protein</fullName>
    </submittedName>
</protein>
<dbReference type="EMBL" id="JH993941">
    <property type="protein sequence ID" value="ELQ75576.1"/>
    <property type="molecule type" value="Genomic_DNA"/>
</dbReference>
<keyword evidence="3" id="KW-1185">Reference proteome</keyword>
<evidence type="ECO:0000313" key="3">
    <source>
        <dbReference type="Proteomes" id="UP000011185"/>
    </source>
</evidence>
<dbReference type="Proteomes" id="UP000011185">
    <property type="component" value="Unassembled WGS sequence"/>
</dbReference>
<keyword evidence="1" id="KW-0472">Membrane</keyword>
<keyword evidence="1" id="KW-1133">Transmembrane helix</keyword>
<keyword evidence="1" id="KW-0812">Transmembrane</keyword>
<dbReference type="HOGENOM" id="CLU_2591475_0_0_1"/>